<dbReference type="Proteomes" id="UP001150062">
    <property type="component" value="Unassembled WGS sequence"/>
</dbReference>
<comment type="similarity">
    <text evidence="1">Belongs to the VPS26 family.</text>
</comment>
<dbReference type="Gene3D" id="2.60.40.640">
    <property type="match status" value="2"/>
</dbReference>
<protein>
    <submittedName>
        <fullName evidence="2">Vacuolar protein sorting-associated protein 26c</fullName>
    </submittedName>
</protein>
<evidence type="ECO:0000256" key="1">
    <source>
        <dbReference type="ARBA" id="ARBA00009100"/>
    </source>
</evidence>
<sequence length="298" mass="33957">MATITLKLKKQNQTYTLGDTVIGSCVIETTKEISHNGIKLYVHGQITMREIDNDSGILDNTDNIPSYKLLFITFPLSKVGKLLKGETEIPFEFVLQPLSENKLIETYHGANILINYILSAVILRGRFYQDITESTELIAKIPPKINYTKLAKEFIIDQNSVQKHKKIFLKKIGDFQIRGQIHSLICPISKPFSGYLQIVKNSNNIKTIDVELVRTELCRSGSEKILKDLSEIQSVQIVDGNITHDLEIPIFMLFPKLFTCPTVDTKSFKVTFQINIIVQFTNNFIISENFEIDLIRTN</sequence>
<evidence type="ECO:0000313" key="2">
    <source>
        <dbReference type="EMBL" id="KAJ6229613.1"/>
    </source>
</evidence>
<dbReference type="SUPFAM" id="SSF81296">
    <property type="entry name" value="E set domains"/>
    <property type="match status" value="1"/>
</dbReference>
<reference evidence="2" key="1">
    <citation type="submission" date="2022-08" db="EMBL/GenBank/DDBJ databases">
        <title>Novel sulfate-reducing endosymbionts in the free-living metamonad Anaeramoeba.</title>
        <authorList>
            <person name="Jerlstrom-Hultqvist J."/>
            <person name="Cepicka I."/>
            <person name="Gallot-Lavallee L."/>
            <person name="Salas-Leiva D."/>
            <person name="Curtis B.A."/>
            <person name="Zahonova K."/>
            <person name="Pipaliya S."/>
            <person name="Dacks J."/>
            <person name="Roger A.J."/>
        </authorList>
    </citation>
    <scope>NUCLEOTIDE SEQUENCE</scope>
    <source>
        <strain evidence="2">Schooner1</strain>
    </source>
</reference>
<proteinExistence type="inferred from homology"/>
<dbReference type="InterPro" id="IPR028934">
    <property type="entry name" value="Vps26-related"/>
</dbReference>
<accession>A0ABQ8XAB1</accession>
<dbReference type="InterPro" id="IPR014756">
    <property type="entry name" value="Ig_E-set"/>
</dbReference>
<evidence type="ECO:0000313" key="3">
    <source>
        <dbReference type="Proteomes" id="UP001150062"/>
    </source>
</evidence>
<organism evidence="2 3">
    <name type="scientific">Anaeramoeba flamelloides</name>
    <dbReference type="NCBI Taxonomy" id="1746091"/>
    <lineage>
        <taxon>Eukaryota</taxon>
        <taxon>Metamonada</taxon>
        <taxon>Anaeramoebidae</taxon>
        <taxon>Anaeramoeba</taxon>
    </lineage>
</organism>
<dbReference type="EMBL" id="JAOAOG010000319">
    <property type="protein sequence ID" value="KAJ6229613.1"/>
    <property type="molecule type" value="Genomic_DNA"/>
</dbReference>
<dbReference type="Pfam" id="PF03643">
    <property type="entry name" value="Vps26"/>
    <property type="match status" value="1"/>
</dbReference>
<name>A0ABQ8XAB1_9EUKA</name>
<comment type="caution">
    <text evidence="2">The sequence shown here is derived from an EMBL/GenBank/DDBJ whole genome shotgun (WGS) entry which is preliminary data.</text>
</comment>
<gene>
    <name evidence="2" type="ORF">M0813_07571</name>
</gene>
<keyword evidence="3" id="KW-1185">Reference proteome</keyword>
<dbReference type="InterPro" id="IPR014752">
    <property type="entry name" value="Arrestin-like_C"/>
</dbReference>
<dbReference type="PANTHER" id="PTHR12233">
    <property type="entry name" value="VACUOLAR PROTEIN SORTING 26 RELATED"/>
    <property type="match status" value="1"/>
</dbReference>